<dbReference type="OrthoDB" id="9770030at2"/>
<keyword evidence="1 3" id="KW-0808">Transferase</keyword>
<evidence type="ECO:0000256" key="1">
    <source>
        <dbReference type="ARBA" id="ARBA00022679"/>
    </source>
</evidence>
<feature type="domain" description="Rhodanese" evidence="4">
    <location>
        <begin position="17"/>
        <end position="125"/>
    </location>
</feature>
<dbReference type="InterPro" id="IPR001763">
    <property type="entry name" value="Rhodanese-like_dom"/>
</dbReference>
<dbReference type="InterPro" id="IPR001307">
    <property type="entry name" value="Thiosulphate_STrfase_CS"/>
</dbReference>
<dbReference type="STRING" id="399736.SAMN04489720_1543"/>
<dbReference type="PANTHER" id="PTHR11364">
    <property type="entry name" value="THIOSULFATE SULFERTANSFERASE"/>
    <property type="match status" value="1"/>
</dbReference>
<dbReference type="InterPro" id="IPR036873">
    <property type="entry name" value="Rhodanese-like_dom_sf"/>
</dbReference>
<keyword evidence="6" id="KW-1185">Reference proteome</keyword>
<accession>A0A1G8D7B0</accession>
<gene>
    <name evidence="5" type="ORF">SAMN04489720_1543</name>
</gene>
<sequence length="271" mass="28835">MTLPDLVSATWLQHHLDDERLVVVDASVGAFRGADGIPGALRFDLDGVMSRHDTDGVHDMLDPVEFEQRLRDLGVRDGDRVVAYDAQGIFSSARAWWMLEAAGVEAAVLDGGLPGWVDAGGETQATRERADVPGDVTVRWRDDAFVGADVVARAIASDEAVVLDARSFERFAGIAREPRKGLRGGHIPGSVSLPYEALECDGRLQEVGSLADRIDEAAGDAPIITTCGSGVTACIVALAATLAGRDDVRVYDGSWSEWGRPESGRPVAVGD</sequence>
<dbReference type="CDD" id="cd01448">
    <property type="entry name" value="TST_Repeat_1"/>
    <property type="match status" value="1"/>
</dbReference>
<organism evidence="5 6">
    <name type="scientific">Agrococcus jejuensis</name>
    <dbReference type="NCBI Taxonomy" id="399736"/>
    <lineage>
        <taxon>Bacteria</taxon>
        <taxon>Bacillati</taxon>
        <taxon>Actinomycetota</taxon>
        <taxon>Actinomycetes</taxon>
        <taxon>Micrococcales</taxon>
        <taxon>Microbacteriaceae</taxon>
        <taxon>Agrococcus</taxon>
    </lineage>
</organism>
<dbReference type="CDD" id="cd01449">
    <property type="entry name" value="TST_Repeat_2"/>
    <property type="match status" value="1"/>
</dbReference>
<dbReference type="Proteomes" id="UP000198822">
    <property type="component" value="Chromosome I"/>
</dbReference>
<dbReference type="EMBL" id="LT629695">
    <property type="protein sequence ID" value="SDH53635.1"/>
    <property type="molecule type" value="Genomic_DNA"/>
</dbReference>
<keyword evidence="5" id="KW-0670">Pyruvate</keyword>
<dbReference type="PANTHER" id="PTHR11364:SF27">
    <property type="entry name" value="SULFURTRANSFERASE"/>
    <property type="match status" value="1"/>
</dbReference>
<dbReference type="AlphaFoldDB" id="A0A1G8D7B0"/>
<dbReference type="SUPFAM" id="SSF52821">
    <property type="entry name" value="Rhodanese/Cell cycle control phosphatase"/>
    <property type="match status" value="2"/>
</dbReference>
<evidence type="ECO:0000256" key="3">
    <source>
        <dbReference type="RuleBase" id="RU000507"/>
    </source>
</evidence>
<dbReference type="SMART" id="SM00450">
    <property type="entry name" value="RHOD"/>
    <property type="match status" value="2"/>
</dbReference>
<dbReference type="InterPro" id="IPR045078">
    <property type="entry name" value="TST/MPST-like"/>
</dbReference>
<dbReference type="RefSeq" id="WP_092503896.1">
    <property type="nucleotide sequence ID" value="NZ_LT629695.1"/>
</dbReference>
<dbReference type="Gene3D" id="3.40.250.10">
    <property type="entry name" value="Rhodanese-like domain"/>
    <property type="match status" value="2"/>
</dbReference>
<feature type="domain" description="Rhodanese" evidence="4">
    <location>
        <begin position="156"/>
        <end position="264"/>
    </location>
</feature>
<evidence type="ECO:0000259" key="4">
    <source>
        <dbReference type="PROSITE" id="PS50206"/>
    </source>
</evidence>
<dbReference type="GO" id="GO:0004792">
    <property type="term" value="F:thiosulfate-cyanide sulfurtransferase activity"/>
    <property type="evidence" value="ECO:0007669"/>
    <property type="project" value="InterPro"/>
</dbReference>
<dbReference type="Pfam" id="PF00581">
    <property type="entry name" value="Rhodanese"/>
    <property type="match status" value="2"/>
</dbReference>
<dbReference type="PROSITE" id="PS50206">
    <property type="entry name" value="RHODANESE_3"/>
    <property type="match status" value="2"/>
</dbReference>
<protein>
    <recommendedName>
        <fullName evidence="3">Sulfurtransferase</fullName>
    </recommendedName>
</protein>
<name>A0A1G8D7B0_9MICO</name>
<evidence type="ECO:0000256" key="2">
    <source>
        <dbReference type="ARBA" id="ARBA00022737"/>
    </source>
</evidence>
<keyword evidence="2" id="KW-0677">Repeat</keyword>
<evidence type="ECO:0000313" key="5">
    <source>
        <dbReference type="EMBL" id="SDH53635.1"/>
    </source>
</evidence>
<evidence type="ECO:0000313" key="6">
    <source>
        <dbReference type="Proteomes" id="UP000198822"/>
    </source>
</evidence>
<reference evidence="6" key="1">
    <citation type="submission" date="2016-10" db="EMBL/GenBank/DDBJ databases">
        <authorList>
            <person name="Varghese N."/>
            <person name="Submissions S."/>
        </authorList>
    </citation>
    <scope>NUCLEOTIDE SEQUENCE [LARGE SCALE GENOMIC DNA]</scope>
    <source>
        <strain evidence="6">DSM 22002</strain>
    </source>
</reference>
<proteinExistence type="predicted"/>
<dbReference type="PROSITE" id="PS00683">
    <property type="entry name" value="RHODANESE_2"/>
    <property type="match status" value="1"/>
</dbReference>